<dbReference type="Gene3D" id="1.25.40.10">
    <property type="entry name" value="Tetratricopeptide repeat domain"/>
    <property type="match status" value="1"/>
</dbReference>
<dbReference type="InterPro" id="IPR052943">
    <property type="entry name" value="TMTC_O-mannosyl-trnsfr"/>
</dbReference>
<evidence type="ECO:0000256" key="3">
    <source>
        <dbReference type="SAM" id="SignalP"/>
    </source>
</evidence>
<feature type="region of interest" description="Disordered" evidence="2">
    <location>
        <begin position="174"/>
        <end position="198"/>
    </location>
</feature>
<evidence type="ECO:0000256" key="1">
    <source>
        <dbReference type="PROSITE-ProRule" id="PRU00339"/>
    </source>
</evidence>
<dbReference type="PANTHER" id="PTHR44809">
    <property type="match status" value="1"/>
</dbReference>
<dbReference type="SMART" id="SM00028">
    <property type="entry name" value="TPR"/>
    <property type="match status" value="3"/>
</dbReference>
<evidence type="ECO:0000256" key="2">
    <source>
        <dbReference type="SAM" id="MobiDB-lite"/>
    </source>
</evidence>
<reference evidence="4" key="1">
    <citation type="submission" date="2020-02" db="EMBL/GenBank/DDBJ databases">
        <authorList>
            <person name="Meier V. D."/>
        </authorList>
    </citation>
    <scope>NUCLEOTIDE SEQUENCE</scope>
    <source>
        <strain evidence="4">AVDCRST_MAG19</strain>
    </source>
</reference>
<dbReference type="SUPFAM" id="SSF48452">
    <property type="entry name" value="TPR-like"/>
    <property type="match status" value="1"/>
</dbReference>
<feature type="chain" id="PRO_5026883374" evidence="3">
    <location>
        <begin position="18"/>
        <end position="198"/>
    </location>
</feature>
<name>A0A6J4U8W4_9BACT</name>
<dbReference type="AlphaFoldDB" id="A0A6J4U8W4"/>
<keyword evidence="1" id="KW-0802">TPR repeat</keyword>
<sequence>MAAVLLLLCSIVGGSFATILVDRSSEGEPVEPAAEQPTGEFEETLRAAVAADPRNVTAVASLANVLADAGELPEAIDRYEEALALDPGNAAIRFDFASTLAGAGRRADAELQFRRAIEADPGRVEAQFYLAELYQNWQPPRPADAIAHYRRVVEMAPDAYLSDRAREELDRLAGVAASPAATPLESGTVTTETEEDDR</sequence>
<dbReference type="EMBL" id="CADCWL010000004">
    <property type="protein sequence ID" value="CAA9542932.1"/>
    <property type="molecule type" value="Genomic_DNA"/>
</dbReference>
<dbReference type="InterPro" id="IPR019734">
    <property type="entry name" value="TPR_rpt"/>
</dbReference>
<organism evidence="4">
    <name type="scientific">uncultured Thermomicrobiales bacterium</name>
    <dbReference type="NCBI Taxonomy" id="1645740"/>
    <lineage>
        <taxon>Bacteria</taxon>
        <taxon>Pseudomonadati</taxon>
        <taxon>Thermomicrobiota</taxon>
        <taxon>Thermomicrobia</taxon>
        <taxon>Thermomicrobiales</taxon>
        <taxon>environmental samples</taxon>
    </lineage>
</organism>
<dbReference type="PROSITE" id="PS50293">
    <property type="entry name" value="TPR_REGION"/>
    <property type="match status" value="1"/>
</dbReference>
<dbReference type="PANTHER" id="PTHR44809:SF1">
    <property type="entry name" value="PROTEIN O-MANNOSYL-TRANSFERASE TMTC1"/>
    <property type="match status" value="1"/>
</dbReference>
<dbReference type="PROSITE" id="PS50005">
    <property type="entry name" value="TPR"/>
    <property type="match status" value="1"/>
</dbReference>
<proteinExistence type="predicted"/>
<dbReference type="InterPro" id="IPR011990">
    <property type="entry name" value="TPR-like_helical_dom_sf"/>
</dbReference>
<gene>
    <name evidence="4" type="ORF">AVDCRST_MAG19-42</name>
</gene>
<dbReference type="Pfam" id="PF14559">
    <property type="entry name" value="TPR_19"/>
    <property type="match status" value="1"/>
</dbReference>
<feature type="repeat" description="TPR" evidence="1">
    <location>
        <begin position="56"/>
        <end position="89"/>
    </location>
</feature>
<protein>
    <submittedName>
        <fullName evidence="4">Uncharacterized protein</fullName>
    </submittedName>
</protein>
<keyword evidence="3" id="KW-0732">Signal</keyword>
<evidence type="ECO:0000313" key="4">
    <source>
        <dbReference type="EMBL" id="CAA9542932.1"/>
    </source>
</evidence>
<feature type="signal peptide" evidence="3">
    <location>
        <begin position="1"/>
        <end position="17"/>
    </location>
</feature>
<accession>A0A6J4U8W4</accession>